<organism evidence="4 5">
    <name type="scientific">Arenimonas terrae</name>
    <dbReference type="NCBI Taxonomy" id="2546226"/>
    <lineage>
        <taxon>Bacteria</taxon>
        <taxon>Pseudomonadati</taxon>
        <taxon>Pseudomonadota</taxon>
        <taxon>Gammaproteobacteria</taxon>
        <taxon>Lysobacterales</taxon>
        <taxon>Lysobacteraceae</taxon>
        <taxon>Arenimonas</taxon>
    </lineage>
</organism>
<gene>
    <name evidence="4" type="ORF">E1B00_04360</name>
</gene>
<dbReference type="Proteomes" id="UP000305760">
    <property type="component" value="Unassembled WGS sequence"/>
</dbReference>
<proteinExistence type="predicted"/>
<dbReference type="PANTHER" id="PTHR46825">
    <property type="entry name" value="D-ALANYL-D-ALANINE-CARBOXYPEPTIDASE/ENDOPEPTIDASE AMPH"/>
    <property type="match status" value="1"/>
</dbReference>
<sequence length="543" mass="59345">MRARGTLGIIGRALSRSCRMIPRRPRLLALPLLLVAGVSLAAPPAVAPVVEATRQAFDVPGIAVAIVKDGEVVFAEGFGLREIGKPEKVTADTRFAIASITKAFTSASLSILADEGKLKLDDRVIDHLPDFQMADPYVTREMRIRDLLTHRSGLALGAGDLLFWPATTHSTEQIVRRLRHVPLATSFRADYAYDNVLYAVAQRVIEKVSGRSYGDFVRERIFVPVGMADTVINADHLPGGADVATGHAKSDFSRLGPVPPMTWSNNQAAGGIYSTVNDLTKWMRVQLDGGLLGKNADGSERRLFSAERARGMWQLVTPIHPPAQPSVPQLAPSLPQFAGYGEGWSITEYRGQRLVWHTGGWPGMVSRLTLVPQHGLGVIVLTNQEIGAAFNAVTMEVLDHYLQAPDTDWVAAYAAGVAKAQTGADAKWAAHQAARDARSRPSLPTAAYAATYADPWYGNVTVEQEGRGLVMRFAHTPQLVGDLEHWQHDTFLVRWRDRALNADAFATFDLTPDGKVRELRMEAVSSLTDFSFDFHHLRLAPAP</sequence>
<dbReference type="InterPro" id="IPR050491">
    <property type="entry name" value="AmpC-like"/>
</dbReference>
<evidence type="ECO:0000259" key="3">
    <source>
        <dbReference type="Pfam" id="PF11954"/>
    </source>
</evidence>
<dbReference type="SUPFAM" id="SSF56601">
    <property type="entry name" value="beta-lactamase/transpeptidase-like"/>
    <property type="match status" value="1"/>
</dbReference>
<dbReference type="Pfam" id="PF11954">
    <property type="entry name" value="DUF3471"/>
    <property type="match status" value="1"/>
</dbReference>
<protein>
    <submittedName>
        <fullName evidence="4">Serine hydrolase</fullName>
    </submittedName>
</protein>
<reference evidence="4 5" key="1">
    <citation type="submission" date="2019-03" db="EMBL/GenBank/DDBJ databases">
        <title>Arenimonas daejeonensis sp. nov., isolated from compost.</title>
        <authorList>
            <person name="Jeon C.O."/>
        </authorList>
    </citation>
    <scope>NUCLEOTIDE SEQUENCE [LARGE SCALE GENOMIC DNA]</scope>
    <source>
        <strain evidence="4 5">R29</strain>
    </source>
</reference>
<name>A0A5C4RUW0_9GAMM</name>
<feature type="chain" id="PRO_5022844151" evidence="1">
    <location>
        <begin position="42"/>
        <end position="543"/>
    </location>
</feature>
<dbReference type="InterPro" id="IPR012338">
    <property type="entry name" value="Beta-lactam/transpept-like"/>
</dbReference>
<dbReference type="Gene3D" id="2.40.128.600">
    <property type="match status" value="1"/>
</dbReference>
<keyword evidence="4" id="KW-0378">Hydrolase</keyword>
<dbReference type="AlphaFoldDB" id="A0A5C4RUW0"/>
<dbReference type="Gene3D" id="3.40.710.10">
    <property type="entry name" value="DD-peptidase/beta-lactamase superfamily"/>
    <property type="match status" value="1"/>
</dbReference>
<evidence type="ECO:0000313" key="4">
    <source>
        <dbReference type="EMBL" id="TNJ35016.1"/>
    </source>
</evidence>
<dbReference type="OrthoDB" id="119951at2"/>
<feature type="signal peptide" evidence="1">
    <location>
        <begin position="1"/>
        <end position="41"/>
    </location>
</feature>
<keyword evidence="5" id="KW-1185">Reference proteome</keyword>
<feature type="domain" description="Peptidase S12 Pab87-related C-terminal" evidence="3">
    <location>
        <begin position="435"/>
        <end position="539"/>
    </location>
</feature>
<dbReference type="InterPro" id="IPR001466">
    <property type="entry name" value="Beta-lactam-related"/>
</dbReference>
<dbReference type="GO" id="GO:0016787">
    <property type="term" value="F:hydrolase activity"/>
    <property type="evidence" value="ECO:0007669"/>
    <property type="project" value="UniProtKB-KW"/>
</dbReference>
<dbReference type="PANTHER" id="PTHR46825:SF15">
    <property type="entry name" value="BETA-LACTAMASE-RELATED DOMAIN-CONTAINING PROTEIN"/>
    <property type="match status" value="1"/>
</dbReference>
<keyword evidence="1" id="KW-0732">Signal</keyword>
<evidence type="ECO:0000313" key="5">
    <source>
        <dbReference type="Proteomes" id="UP000305760"/>
    </source>
</evidence>
<comment type="caution">
    <text evidence="4">The sequence shown here is derived from an EMBL/GenBank/DDBJ whole genome shotgun (WGS) entry which is preliminary data.</text>
</comment>
<dbReference type="InterPro" id="IPR021860">
    <property type="entry name" value="Peptidase_S12_Pab87-rel_C"/>
</dbReference>
<dbReference type="Pfam" id="PF00144">
    <property type="entry name" value="Beta-lactamase"/>
    <property type="match status" value="1"/>
</dbReference>
<feature type="domain" description="Beta-lactamase-related" evidence="2">
    <location>
        <begin position="54"/>
        <end position="389"/>
    </location>
</feature>
<dbReference type="EMBL" id="SMDR01000001">
    <property type="protein sequence ID" value="TNJ35016.1"/>
    <property type="molecule type" value="Genomic_DNA"/>
</dbReference>
<evidence type="ECO:0000259" key="2">
    <source>
        <dbReference type="Pfam" id="PF00144"/>
    </source>
</evidence>
<accession>A0A5C4RUW0</accession>
<evidence type="ECO:0000256" key="1">
    <source>
        <dbReference type="SAM" id="SignalP"/>
    </source>
</evidence>